<dbReference type="GO" id="GO:0016791">
    <property type="term" value="F:phosphatase activity"/>
    <property type="evidence" value="ECO:0007669"/>
    <property type="project" value="UniProtKB-UniRule"/>
</dbReference>
<proteinExistence type="inferred from homology"/>
<dbReference type="InterPro" id="IPR032828">
    <property type="entry name" value="PolyA_RNA-bd"/>
</dbReference>
<comment type="caution">
    <text evidence="14">The sequence shown here is derived from an EMBL/GenBank/DDBJ whole genome shotgun (WGS) entry which is preliminary data.</text>
</comment>
<dbReference type="OrthoDB" id="9805698at2"/>
<dbReference type="GO" id="GO:0004112">
    <property type="term" value="F:cyclic-nucleotide phosphodiesterase activity"/>
    <property type="evidence" value="ECO:0007669"/>
    <property type="project" value="UniProtKB-UniRule"/>
</dbReference>
<dbReference type="GO" id="GO:0004810">
    <property type="term" value="F:CCA tRNA nucleotidyltransferase activity"/>
    <property type="evidence" value="ECO:0007669"/>
    <property type="project" value="UniProtKB-UniRule"/>
</dbReference>
<feature type="domain" description="HD" evidence="13">
    <location>
        <begin position="228"/>
        <end position="329"/>
    </location>
</feature>
<evidence type="ECO:0000256" key="4">
    <source>
        <dbReference type="ARBA" id="ARBA00022695"/>
    </source>
</evidence>
<keyword evidence="11 12" id="KW-0694">RNA-binding</keyword>
<evidence type="ECO:0000256" key="9">
    <source>
        <dbReference type="ARBA" id="ARBA00022840"/>
    </source>
</evidence>
<feature type="binding site" evidence="12">
    <location>
        <position position="8"/>
    </location>
    <ligand>
        <name>CTP</name>
        <dbReference type="ChEBI" id="CHEBI:37563"/>
    </ligand>
</feature>
<comment type="function">
    <text evidence="12">Catalyzes the addition and repair of the essential 3'-terminal CCA sequence in tRNAs without using a nucleic acid template. Adds these three nucleotides in the order of C, C, and A to the tRNA nucleotide-73, using CTP and ATP as substrates and producing inorganic pyrophosphate. tRNA 3'-terminal CCA addition is required both for tRNA processing and repair. Also involved in tRNA surveillance by mediating tandem CCA addition to generate a CCACCA at the 3' terminus of unstable tRNAs. While stable tRNAs receive only 3'-terminal CCA, unstable tRNAs are marked with CCACCA and rapidly degraded.</text>
</comment>
<dbReference type="SUPFAM" id="SSF81301">
    <property type="entry name" value="Nucleotidyltransferase"/>
    <property type="match status" value="1"/>
</dbReference>
<feature type="binding site" evidence="12">
    <location>
        <position position="21"/>
    </location>
    <ligand>
        <name>Mg(2+)</name>
        <dbReference type="ChEBI" id="CHEBI:18420"/>
    </ligand>
</feature>
<dbReference type="HAMAP" id="MF_01261">
    <property type="entry name" value="CCA_bact_type1"/>
    <property type="match status" value="1"/>
</dbReference>
<feature type="binding site" evidence="12">
    <location>
        <position position="140"/>
    </location>
    <ligand>
        <name>CTP</name>
        <dbReference type="ChEBI" id="CHEBI:37563"/>
    </ligand>
</feature>
<dbReference type="GO" id="GO:0042245">
    <property type="term" value="P:RNA repair"/>
    <property type="evidence" value="ECO:0007669"/>
    <property type="project" value="UniProtKB-KW"/>
</dbReference>
<keyword evidence="5 12" id="KW-0479">Metal-binding</keyword>
<evidence type="ECO:0000256" key="1">
    <source>
        <dbReference type="ARBA" id="ARBA00022596"/>
    </source>
</evidence>
<dbReference type="GO" id="GO:0000049">
    <property type="term" value="F:tRNA binding"/>
    <property type="evidence" value="ECO:0007669"/>
    <property type="project" value="UniProtKB-UniRule"/>
</dbReference>
<dbReference type="EC" id="3.1.3.-" evidence="12"/>
<comment type="domain">
    <text evidence="12">Comprises two domains: an N-terminal domain containing the nucleotidyltransferase activity and a C-terminal HD domain associated with both phosphodiesterase and phosphatase activities.</text>
</comment>
<evidence type="ECO:0000256" key="11">
    <source>
        <dbReference type="ARBA" id="ARBA00022884"/>
    </source>
</evidence>
<evidence type="ECO:0000256" key="3">
    <source>
        <dbReference type="ARBA" id="ARBA00022694"/>
    </source>
</evidence>
<dbReference type="EC" id="2.7.7.72" evidence="12"/>
<feature type="binding site" evidence="12">
    <location>
        <position position="91"/>
    </location>
    <ligand>
        <name>ATP</name>
        <dbReference type="ChEBI" id="CHEBI:30616"/>
    </ligand>
</feature>
<reference evidence="14 15" key="1">
    <citation type="submission" date="2018-05" db="EMBL/GenBank/DDBJ databases">
        <title>Kangiella spongicola genome sequence.</title>
        <authorList>
            <person name="Maclea K.S."/>
            <person name="Goen A.E."/>
            <person name="Kelley C."/>
            <person name="Underriner A."/>
            <person name="Silverwood T."/>
            <person name="Trachtenberg A.M."/>
        </authorList>
    </citation>
    <scope>NUCLEOTIDE SEQUENCE [LARGE SCALE GENOMIC DNA]</scope>
    <source>
        <strain evidence="14 15">ATCC BAA-2076</strain>
    </source>
</reference>
<feature type="binding site" evidence="12">
    <location>
        <position position="91"/>
    </location>
    <ligand>
        <name>CTP</name>
        <dbReference type="ChEBI" id="CHEBI:37563"/>
    </ligand>
</feature>
<dbReference type="PANTHER" id="PTHR47545">
    <property type="entry name" value="MULTIFUNCTIONAL CCA PROTEIN"/>
    <property type="match status" value="1"/>
</dbReference>
<feature type="binding site" evidence="12">
    <location>
        <position position="140"/>
    </location>
    <ligand>
        <name>ATP</name>
        <dbReference type="ChEBI" id="CHEBI:30616"/>
    </ligand>
</feature>
<dbReference type="PANTHER" id="PTHR47545:SF1">
    <property type="entry name" value="MULTIFUNCTIONAL CCA PROTEIN"/>
    <property type="match status" value="1"/>
</dbReference>
<dbReference type="EC" id="3.1.4.-" evidence="12"/>
<comment type="cofactor">
    <cofactor evidence="12">
        <name>Ni(2+)</name>
        <dbReference type="ChEBI" id="CHEBI:49786"/>
    </cofactor>
    <text evidence="12">Nickel for phosphatase activity.</text>
</comment>
<dbReference type="PROSITE" id="PS51831">
    <property type="entry name" value="HD"/>
    <property type="match status" value="1"/>
</dbReference>
<dbReference type="InterPro" id="IPR003607">
    <property type="entry name" value="HD/PDEase_dom"/>
</dbReference>
<keyword evidence="1 12" id="KW-0533">Nickel</keyword>
<dbReference type="Pfam" id="PF01743">
    <property type="entry name" value="PolyA_pol"/>
    <property type="match status" value="1"/>
</dbReference>
<keyword evidence="2 12" id="KW-0808">Transferase</keyword>
<dbReference type="HAMAP" id="MF_01262">
    <property type="entry name" value="CCA_bact_type2"/>
    <property type="match status" value="1"/>
</dbReference>
<dbReference type="InterPro" id="IPR006674">
    <property type="entry name" value="HD_domain"/>
</dbReference>
<keyword evidence="3 12" id="KW-0819">tRNA processing</keyword>
<keyword evidence="4 12" id="KW-0548">Nucleotidyltransferase</keyword>
<dbReference type="Gene3D" id="1.10.3090.10">
    <property type="entry name" value="cca-adding enzyme, domain 2"/>
    <property type="match status" value="1"/>
</dbReference>
<organism evidence="14 15">
    <name type="scientific">Kangiella spongicola</name>
    <dbReference type="NCBI Taxonomy" id="796379"/>
    <lineage>
        <taxon>Bacteria</taxon>
        <taxon>Pseudomonadati</taxon>
        <taxon>Pseudomonadota</taxon>
        <taxon>Gammaproteobacteria</taxon>
        <taxon>Kangiellales</taxon>
        <taxon>Kangiellaceae</taxon>
        <taxon>Kangiella</taxon>
    </lineage>
</organism>
<keyword evidence="15" id="KW-1185">Reference proteome</keyword>
<keyword evidence="12" id="KW-0511">Multifunctional enzyme</keyword>
<dbReference type="EMBL" id="QICH01000001">
    <property type="protein sequence ID" value="PXF63899.1"/>
    <property type="molecule type" value="Genomic_DNA"/>
</dbReference>
<comment type="similarity">
    <text evidence="12">Belongs to the tRNA nucleotidyltransferase/poly(A) polymerase family. Bacterial CCA-adding enzyme type 1 subfamily.</text>
</comment>
<dbReference type="PIRSF" id="PIRSF000813">
    <property type="entry name" value="CCA_bact"/>
    <property type="match status" value="1"/>
</dbReference>
<feature type="binding site" evidence="12">
    <location>
        <position position="8"/>
    </location>
    <ligand>
        <name>ATP</name>
        <dbReference type="ChEBI" id="CHEBI:30616"/>
    </ligand>
</feature>
<dbReference type="CDD" id="cd00077">
    <property type="entry name" value="HDc"/>
    <property type="match status" value="1"/>
</dbReference>
<dbReference type="InterPro" id="IPR002646">
    <property type="entry name" value="PolA_pol_head_dom"/>
</dbReference>
<keyword evidence="6 12" id="KW-0547">Nucleotide-binding</keyword>
<accession>A0A318DCM4</accession>
<dbReference type="GO" id="GO:0160016">
    <property type="term" value="F:CCACCA tRNA nucleotidyltransferase activity"/>
    <property type="evidence" value="ECO:0007669"/>
    <property type="project" value="RHEA"/>
</dbReference>
<evidence type="ECO:0000313" key="14">
    <source>
        <dbReference type="EMBL" id="PXF63899.1"/>
    </source>
</evidence>
<comment type="miscellaneous">
    <text evidence="12">A single active site specifically recognizes both ATP and CTP and is responsible for their addition.</text>
</comment>
<sequence length="413" mass="46942">MQIFLVGGAVRDQLLNLEVTDHDYVVVGATPEEMKQQGFKEVGKDFPVFLHPRSGEEYALARTERKSGNGYKGFEVDFSKTITLEQDLERRDLTVNAMAQTQDGAIIDPFDGQDDLKHKVLRHVSPAFAEDPLRVLRVARFAARFAHLGFTVAPETLALMTELVNQGELEFLTAERVWQETKKALATQSPHVYFEVLRSCGGLKVLFPEINVLWGIPNPEKWHPEIDTGIHTMMVLEQAARKTDDVCVRFAAVLHDLGKGVTKKEYWPQHRGHEEAGVPLIKNLCRRIKAPKDYENLAVLVSRFHLHCHKMFELRPKTIHKVLKSIGAYKREFILEQFIVACEADFNGRLGLEDKPYKHGDLLRECFKASHKVDAQPLIEQGYEGAKLGTAIERERIKRIQSTVENIKKAADE</sequence>
<dbReference type="SUPFAM" id="SSF81891">
    <property type="entry name" value="Poly A polymerase C-terminal region-like"/>
    <property type="match status" value="1"/>
</dbReference>
<dbReference type="Pfam" id="PF01966">
    <property type="entry name" value="HD"/>
    <property type="match status" value="1"/>
</dbReference>
<comment type="catalytic activity">
    <reaction evidence="12">
        <text>a tRNA precursor + 2 CTP + ATP = a tRNA with a 3' CCA end + 3 diphosphate</text>
        <dbReference type="Rhea" id="RHEA:14433"/>
        <dbReference type="Rhea" id="RHEA-COMP:10465"/>
        <dbReference type="Rhea" id="RHEA-COMP:10468"/>
        <dbReference type="ChEBI" id="CHEBI:30616"/>
        <dbReference type="ChEBI" id="CHEBI:33019"/>
        <dbReference type="ChEBI" id="CHEBI:37563"/>
        <dbReference type="ChEBI" id="CHEBI:74896"/>
        <dbReference type="ChEBI" id="CHEBI:83071"/>
        <dbReference type="EC" id="2.7.7.72"/>
    </reaction>
</comment>
<evidence type="ECO:0000259" key="13">
    <source>
        <dbReference type="PROSITE" id="PS51831"/>
    </source>
</evidence>
<evidence type="ECO:0000256" key="10">
    <source>
        <dbReference type="ARBA" id="ARBA00022842"/>
    </source>
</evidence>
<keyword evidence="7 12" id="KW-0692">RNA repair</keyword>
<feature type="binding site" evidence="12">
    <location>
        <position position="23"/>
    </location>
    <ligand>
        <name>Mg(2+)</name>
        <dbReference type="ChEBI" id="CHEBI:18420"/>
    </ligand>
</feature>
<dbReference type="Gene3D" id="3.30.460.10">
    <property type="entry name" value="Beta Polymerase, domain 2"/>
    <property type="match status" value="1"/>
</dbReference>
<dbReference type="GO" id="GO:0005524">
    <property type="term" value="F:ATP binding"/>
    <property type="evidence" value="ECO:0007669"/>
    <property type="project" value="UniProtKB-UniRule"/>
</dbReference>
<dbReference type="InterPro" id="IPR043519">
    <property type="entry name" value="NT_sf"/>
</dbReference>
<gene>
    <name evidence="12" type="primary">cca</name>
    <name evidence="14" type="ORF">DL796_01795</name>
</gene>
<feature type="binding site" evidence="12">
    <location>
        <position position="11"/>
    </location>
    <ligand>
        <name>ATP</name>
        <dbReference type="ChEBI" id="CHEBI:30616"/>
    </ligand>
</feature>
<dbReference type="InterPro" id="IPR050124">
    <property type="entry name" value="tRNA_CCA-adding_enzyme"/>
</dbReference>
<dbReference type="RefSeq" id="WP_110199391.1">
    <property type="nucleotide sequence ID" value="NZ_QICH01000001.1"/>
</dbReference>
<keyword evidence="8 12" id="KW-0378">Hydrolase</keyword>
<evidence type="ECO:0000256" key="7">
    <source>
        <dbReference type="ARBA" id="ARBA00022800"/>
    </source>
</evidence>
<feature type="binding site" evidence="12">
    <location>
        <position position="137"/>
    </location>
    <ligand>
        <name>ATP</name>
        <dbReference type="ChEBI" id="CHEBI:30616"/>
    </ligand>
</feature>
<evidence type="ECO:0000256" key="6">
    <source>
        <dbReference type="ARBA" id="ARBA00022741"/>
    </source>
</evidence>
<dbReference type="CDD" id="cd05398">
    <property type="entry name" value="NT_ClassII-CCAase"/>
    <property type="match status" value="1"/>
</dbReference>
<feature type="binding site" evidence="12">
    <location>
        <position position="137"/>
    </location>
    <ligand>
        <name>CTP</name>
        <dbReference type="ChEBI" id="CHEBI:37563"/>
    </ligand>
</feature>
<comment type="catalytic activity">
    <reaction evidence="12">
        <text>a tRNA with a 3' CCA end + 2 CTP + ATP = a tRNA with a 3' CCACCA end + 3 diphosphate</text>
        <dbReference type="Rhea" id="RHEA:76235"/>
        <dbReference type="Rhea" id="RHEA-COMP:10468"/>
        <dbReference type="Rhea" id="RHEA-COMP:18655"/>
        <dbReference type="ChEBI" id="CHEBI:30616"/>
        <dbReference type="ChEBI" id="CHEBI:33019"/>
        <dbReference type="ChEBI" id="CHEBI:37563"/>
        <dbReference type="ChEBI" id="CHEBI:83071"/>
        <dbReference type="ChEBI" id="CHEBI:195187"/>
    </reaction>
</comment>
<dbReference type="InterPro" id="IPR012006">
    <property type="entry name" value="CCA_bact"/>
</dbReference>
<protein>
    <recommendedName>
        <fullName evidence="12">Multifunctional CCA protein</fullName>
    </recommendedName>
    <domain>
        <recommendedName>
            <fullName evidence="12">CCA-adding enzyme</fullName>
            <ecNumber evidence="12">2.7.7.72</ecNumber>
        </recommendedName>
        <alternativeName>
            <fullName evidence="12">CCA tRNA nucleotidyltransferase</fullName>
        </alternativeName>
        <alternativeName>
            <fullName evidence="12">tRNA CCA-pyrophosphorylase</fullName>
        </alternativeName>
        <alternativeName>
            <fullName evidence="12">tRNA adenylyl-/cytidylyl-transferase</fullName>
        </alternativeName>
        <alternativeName>
            <fullName evidence="12">tRNA nucleotidyltransferase</fullName>
        </alternativeName>
        <alternativeName>
            <fullName evidence="12">tRNA-NT</fullName>
        </alternativeName>
    </domain>
    <domain>
        <recommendedName>
            <fullName evidence="12">2'-nucleotidase</fullName>
            <ecNumber evidence="12">3.1.3.-</ecNumber>
        </recommendedName>
    </domain>
    <domain>
        <recommendedName>
            <fullName evidence="12">2',3'-cyclic phosphodiesterase</fullName>
            <ecNumber evidence="12">3.1.4.-</ecNumber>
        </recommendedName>
    </domain>
    <domain>
        <recommendedName>
            <fullName evidence="12">Phosphatase</fullName>
        </recommendedName>
    </domain>
</protein>
<comment type="cofactor">
    <cofactor evidence="12">
        <name>Mg(2+)</name>
        <dbReference type="ChEBI" id="CHEBI:18420"/>
    </cofactor>
    <text evidence="12">Magnesium is required for nucleotidyltransferase activity.</text>
</comment>
<feature type="binding site" evidence="12">
    <location>
        <position position="11"/>
    </location>
    <ligand>
        <name>CTP</name>
        <dbReference type="ChEBI" id="CHEBI:37563"/>
    </ligand>
</feature>
<dbReference type="GO" id="GO:0001680">
    <property type="term" value="P:tRNA 3'-terminal CCA addition"/>
    <property type="evidence" value="ECO:0007669"/>
    <property type="project" value="UniProtKB-UniRule"/>
</dbReference>
<dbReference type="AlphaFoldDB" id="A0A318DCM4"/>
<evidence type="ECO:0000256" key="12">
    <source>
        <dbReference type="HAMAP-Rule" id="MF_01261"/>
    </source>
</evidence>
<name>A0A318DCM4_9GAMM</name>
<evidence type="ECO:0000256" key="8">
    <source>
        <dbReference type="ARBA" id="ARBA00022801"/>
    </source>
</evidence>
<dbReference type="Pfam" id="PF12627">
    <property type="entry name" value="PolyA_pol_RNAbd"/>
    <property type="match status" value="1"/>
</dbReference>
<keyword evidence="9 12" id="KW-0067">ATP-binding</keyword>
<dbReference type="Proteomes" id="UP000247689">
    <property type="component" value="Unassembled WGS sequence"/>
</dbReference>
<dbReference type="GO" id="GO:0000287">
    <property type="term" value="F:magnesium ion binding"/>
    <property type="evidence" value="ECO:0007669"/>
    <property type="project" value="UniProtKB-UniRule"/>
</dbReference>
<comment type="subunit">
    <text evidence="12">Monomer. Can also form homodimers and oligomers.</text>
</comment>
<evidence type="ECO:0000256" key="5">
    <source>
        <dbReference type="ARBA" id="ARBA00022723"/>
    </source>
</evidence>
<keyword evidence="10 12" id="KW-0460">Magnesium</keyword>
<evidence type="ECO:0000313" key="15">
    <source>
        <dbReference type="Proteomes" id="UP000247689"/>
    </source>
</evidence>
<evidence type="ECO:0000256" key="2">
    <source>
        <dbReference type="ARBA" id="ARBA00022679"/>
    </source>
</evidence>
<dbReference type="NCBIfam" id="NF008137">
    <property type="entry name" value="PRK10885.1"/>
    <property type="match status" value="1"/>
</dbReference>